<keyword evidence="9 10" id="KW-0539">Nucleus</keyword>
<comment type="subcellular location">
    <subcellularLocation>
        <location evidence="1">Nucleus</location>
        <location evidence="1">Nucleolus</location>
    </subcellularLocation>
    <subcellularLocation>
        <location evidence="2">Nucleus</location>
        <location evidence="2">Nucleoplasm</location>
    </subcellularLocation>
</comment>
<keyword evidence="5" id="KW-0597">Phosphoprotein</keyword>
<evidence type="ECO:0000256" key="1">
    <source>
        <dbReference type="ARBA" id="ARBA00004604"/>
    </source>
</evidence>
<feature type="compositionally biased region" description="Low complexity" evidence="11">
    <location>
        <begin position="4391"/>
        <end position="4411"/>
    </location>
</feature>
<dbReference type="GO" id="GO:0000027">
    <property type="term" value="P:ribosomal large subunit assembly"/>
    <property type="evidence" value="ECO:0007669"/>
    <property type="project" value="InterPro"/>
</dbReference>
<dbReference type="GO" id="GO:0005730">
    <property type="term" value="C:nucleolus"/>
    <property type="evidence" value="ECO:0007669"/>
    <property type="project" value="UniProtKB-SubCell"/>
</dbReference>
<evidence type="ECO:0000313" key="13">
    <source>
        <dbReference type="EMBL" id="KAK6953201.1"/>
    </source>
</evidence>
<comment type="function">
    <text evidence="10">Nuclear chaperone required for maturation and nuclear export of pre-60S ribosome subunits.</text>
</comment>
<dbReference type="GO" id="GO:0016887">
    <property type="term" value="F:ATP hydrolysis activity"/>
    <property type="evidence" value="ECO:0007669"/>
    <property type="project" value="InterPro"/>
</dbReference>
<dbReference type="Pfam" id="PF21108">
    <property type="entry name" value="MDN1_4th"/>
    <property type="match status" value="1"/>
</dbReference>
<dbReference type="FunFam" id="3.40.50.300:FF:000142">
    <property type="entry name" value="Midasin"/>
    <property type="match status" value="1"/>
</dbReference>
<dbReference type="InterPro" id="IPR040848">
    <property type="entry name" value="AAA_lid_7"/>
</dbReference>
<dbReference type="Pfam" id="PF17865">
    <property type="entry name" value="AAA_lid_5"/>
    <property type="match status" value="1"/>
</dbReference>
<sequence>MPTVDISAQREQLLTQKELLAQLPPDLLEIIRDGRTPARFLDAIATAALIPNITGLIFTHFETEVSEICAKWLIRPRDQGQEDAIISAFARILPFAPYVSVFLERYIQETSYRLGSESHPFGINSLNTRPTENFLIDDLQRILVAFWRLLNFDKKTFSQLVPPSKIQELFKHDLASIRYLAIRVFCCQLSASDFNLEGLIRQHIKHEESLLGDFDGVQVDYTFLSLVERQRADEWDKSRQKIRIELENFRGEQFHPQALEDIVIQYNTTILPRPDGPSRIVSRLVQTPTTLTNLQNLAQNLQKSGPILLHGLPGSGKTSIVHELARELKMEENMVTLHLNEQTDAKMLIGLYSTGSKPGSFSWRPGVLTTAVREGRWVLIEDLDRAPNEVMSTLLPLVEHGKLLIPSRGETVEAPSSFRLFATVRTTRGMSGQENLPSILGQRFWNMSSVKMPPPVELEHIIVGSYHLLHKYIPMIMSVYRRLCHLSSLPHVSNSGRSIVERSITPRDVLKWCRRLNETLVASGCKLGDEPISETTRDWMFMDAVDCFCGNLSKPEARSALVSCIAEEMHLSQQLTEHYLKVHVPRIEESPSSFKVGRVMLTRRKHANRVVKSRKPFASTSHSRRLLEQISMAIKLREPVLLVGETGIGKTTVIQQLAESLGHKLVAVNLSQQSEVGDLLGGFKPVNARSLAVPLKEEFEDLFASTGISASKNQKYLEQIGKCAAKGQWTRVSKLWREAPTMFNKIVSQLQAQANASSNGEPDGQPVVKRRKVESRLQALLDLRPRWEAFSRSLEQFDVQISGGSGSFAFSFVEGNIVKAARNGDWVLLDEINLASPDTLESIADLLASGPDDEPSILLSETGDIERVKAHPDFRIFGAMNPATDIGKRDLPPGLRSRFTEFYVSSPDKDLKDLLTIIKAYLSGKSVKDDQAADDIARLYLNTKARAEEKRLVDGANEVPHFSLRTLTRVLSYVNDVAPFYGLRRALYEGFSMGFLTLLDRASEETLVPLIHHHLLDRHGGARSLLSQPPRYPDDGKQYVKFVNRNKDRQYWLLRGEETPIERTDYIITPYIERNLLNLVRATSTRRFPILIQGPTSAGKTSMIEYLANFSGNKFVRINNHEHTDLQEYLGTYISDADGKLRFQEGLLVQALRQGHWIVLDELNLAPTDVLEALNRLLDDNRELLIPETQEVVRPHENFMLFATQNPPGLYGGRKVLSRAFRNRFLELHFDDIPEDELEIILQKRSLYTAPSDCKRIVNVYKELSRLRQTSRLFENKDSFATLRDLFRWALRGAETREEIAANGFMLLAERVRNEEERIAVKKVIETVFKVKIDREQLYDIQRSPYLRVQPPNNGQGVVWTHAMRRLYVLVASALRHNEPVLLVGETGCGKTTVCQLLAESLGKELHIVNAHQNTETGDLIGSQRPIRNRGAILDVLTQDLTTVLGELGQMVEGDVEVLLEKYHALDKSILSRVPVDLQRRISDNEVKSKALFEWADGSLVHAMRDGQFFLLDEISLADDSVLERLNSVLEPQRTLLLAEKGIDDSFIKASDGFQFLATMNPGGDFGKKELSPALRNRFTEIWVPPLSGNEDVLHIVSSKLKPEFQPASRVIVEFSYWFGQNFRSTASTAFSIRDILVWVKFINESAALSAEASVVHGAATVFIDTLGANPSALIAIDPKSMDTQRQKCLDKLSELLGCDATAIYRAPLELTVTPDELRIGDFSIKRVANENFEAGFALHAPTTKLNAMRIIRALQVQKPILLEGSPGVGKTTLVSALARACGRPLTRINLSDQTDLMDLFGTDVPVEGAEAGHFAWRDAPFLRAMQNGEWVLLDEMNLASQSVLEGLNACLDHRGEVYVSELDQVFKKHPDFRLFAAQNPHHQGGGRKGLPSSFVNRFIVVYADVFTEQDLLLIAEHNFPTVPPEIVRKMISFISNLETRILVEKAFGSQGSPWEFNLRDTLRWLHLLTSLDPLLKTGKVDDFLNIAIRQRFRTERDRLEVDGLFTETFEAPPKGHQLYHNMNSSLFQVGLALVRRNKLLQPSQFPSMDVVPRLMEIESLLICINQNIPCILVGPSGSGKSMLLQHIAASCGKSLVTFPMNADIDAMDLVGGFEQSDPMRDMNAALRQLREALQLWTASTLVQGALGDVVDLLNILDSMTSQAGVSQLLLERIEKLSAQLPENADLAVTLSNVYEVLQRSISISNPKFEWLDGIIVKALQKGDWLVLDNANLCSASVLDRLNSLLEPGGYLIINEHCGPNGEPRIIKPHPDFRVFLTVDPRYGELSRAMRNRAIEIYIEPHSSATPSWRSRVAEVESSLKRYELQSAALSFDIENNSSISDVAIDALSFDDLPLLNKYTPFDWQPQAMPLLQRRGVVERRFRGAWSDFDRTTGSFLRSEVIVNILTTIRQLYTPLAKTIAPTFEDMQPLYPLQNSVIIPSLQGGSAQLPFWLAACYDRHVDIVEARRRLSLEDPRGKGFRVSELNRLQRSCIADTVAAASKDSTVGAYRFLSNILDGVQTFMHANILNTDSWRDRSYFCRDVMNRWWTAVDFLTAPRFAEAGFQAYLSLFVDMLSNYISHGADEGTRNLASGILKTMNDCFISGFKLSTGLSMEILWEGLRPIPIKDELLLNNIRRMERLAAQFDSVKWKSATTLSDLANIMASFVKVYQLIRLGQANVETILGTLTTEIDQLVSKLGDDDTATTPFMAAEFETMRQIILLDSISCRTDLPPTSGEVVLLSSLPLVTQMRTTSASSTSKLLLSIESISSDTNDKQHWDEVLSARILSKLETVDSAGLGSLASLEAELPILARQVCTDAEALTADRLDKLSEVLCYLMNDVLSIYNPALATEFDSALHAPKTPDVANLSEIRLQDNKLVLNMDRLLPEMMLAGLDKHPKIDRHHLVPSLAFLIASKSGSRDARRANLANAWVQFSVALIKLFVPDKAYDPQLKSVLGLQGYQSRIDALNYELELLRKFEKFQTGQSTNLRCELLEQEIAAVGPPPTSVQAVYRPADHQLGNIQTEFNNLLKVILKSDLSVLIVQHCSGSDPATQELDVIRDNISRIGVRLKHEKYRAYEDILSPVINMIHCLEIGLYLGRNAESEATNGNHLSRALLELAPFLGGKPNSLDIQPTPSQSFEFLSYARMVVAIEGPSGLDRVKQGAFQAVHSLYDQWAQKLEADKRAEESKRSWYRYRGGLSDEEAAEQEAFDELFPSFDEDAESEQRKAPKIGDARALAIRLAQLHKDIFLTPQDGVETIMSLNKDFARKVSEDVDRSVEDRNLLPAVLLSLDEKSREITSDVGVAEYNFYTDRNLPEARKLVNLVNEIRARFQQLRQVDEIGHLQPLIDVVSSCDKILQLGHSDPLASTIPKVEHLHAFVYEWQFGGWASKTYGVLPLYNRLTDLLVGWRRLELSTWGKLFDMEVKKSDEDASSWWFIAYQAIIAAPLTLAQTGEDLSQHISGLLKELETYFTSAPVGQFASRLSLLKQLHKQVELIVTDYPSMSVIQDGLHNFISFYSRYTKAVDDRIRAGRTPLEKQMKDVLLLASWKDTNIVALRESARKSHHKLFRIVKKFREVLGQPMKPIIEGGLPDEVLNEAATTEIKTVISPIDKSAVKLCSEGIPNWGHEYRRLANVQKTTGIMSKLGRIPESAMDAGEAIDSFLSNLEDSAAELRKETPGTLTEENKSLVKHLKSRKRKLFAETLKEARQMGIQYNLSTDVLSQQAAPSLVLATSDTLTSEAFQELKSTDYYFHKMLDLAPQVRRAYNEHSDDLTIAEVDRSIGFLEGILHVALNQRRGLAKALKHHDALTASSKYIHSLSNLQGGDKIKAVSLSANHESICAWIVHIIKVGKHLIELHAKFGNLDHKEFLRQLDGRLSEFANLSSKWKSLPVIPDSLTSLQRSQLETRISSSLSQFRDELEDGCRKWPALAFLLEQIKLWTVIDEQSISASTLGTEQLDTVLDASKNLCDSILVTIEQLHKTVTKLPGSQEEAGWLVKYGDIMTDSLKVLRIEKVEKSITELLSSLTKINLADPSANRISTALMAVLAPIVDQYQVTCNQTIGSFARVHRNTCKLGYKLSKTFTQLASQGFCTPQEKSDEKSGETGELESGTGLGEGEGAEDISKDIQPDEDLSELAQEKNQESRQEMEDEKDAVDMADQELQADAESVDGGDDDDKGSKSGDEDESGDEMDEEAGEVDDLDPSAVDEKMWDGEDENDADKDQQGENAKGQKKKDEQIAAEAQPDTQEVEEVEDGQGDENPDENPAAEENEDVQQQDEANMQDQNVQEQDTLALPDDMNIDGDDNDSLSSLSDDELDKLSDVDQEEQKDKNMSDQESEAGEDVDMETAPSDAGNDNEEMDESANQDEEAKIQEDEQAEDPEQEIEEQEMAQLPSNDEANAANEDAAPSDVKGGGQDLDPNQTEEVDNAQSNAAQRENGEMGENAADQDTSAGKKGSVSRTQEQPIQTEQDDTKDSSTRQPFKALGDALEKWHRQQQEIKEAQEQDPQEQSTNAEPELAIKEFQHIQNDESAADTQAMGTSNEEQKQQIDESMAIDEDEQAADSRVIPEDEAEADDADADKMDISEPQDHQEQNDTRKEERPSGVSTHRGAYNRDTTPSINGEQPLEEVEEEIQETSTQLSSTHLSEPSMELRDFDETMQQWTSFQSKTHPLSLSLTSQLRLILTPSQSTKLSGSYRTGKRLNIKRIIPYIASSYKRDKIWMRRAIPTKRSYQILLCVDDSKSMGESSSGELALESLVMVSRALTMLEVGQIGVLGFGANTFMAHEFTEPFASHDAGAKVLQKFTFQQDYTDIQLLIKQTIERFRQARLQSTSRGSEDLWQLALILSDGLTPSAAHEHIRVLLREAMEERIMIVFIIMDDTASGKDKDKQSVVNLKKVRFMGNDEIRTEYYLDTFPFQYYLIVHNLEDLPGALAGLLRTWFAEVNS</sequence>
<evidence type="ECO:0000259" key="12">
    <source>
        <dbReference type="PROSITE" id="PS50234"/>
    </source>
</evidence>
<keyword evidence="14" id="KW-1185">Reference proteome</keyword>
<dbReference type="GO" id="GO:0005524">
    <property type="term" value="F:ATP binding"/>
    <property type="evidence" value="ECO:0007669"/>
    <property type="project" value="UniProtKB-KW"/>
</dbReference>
<feature type="compositionally biased region" description="Polar residues" evidence="11">
    <location>
        <begin position="4459"/>
        <end position="4469"/>
    </location>
</feature>
<evidence type="ECO:0000256" key="2">
    <source>
        <dbReference type="ARBA" id="ARBA00004642"/>
    </source>
</evidence>
<organism evidence="13 14">
    <name type="scientific">Daldinia eschscholtzii</name>
    <dbReference type="NCBI Taxonomy" id="292717"/>
    <lineage>
        <taxon>Eukaryota</taxon>
        <taxon>Fungi</taxon>
        <taxon>Dikarya</taxon>
        <taxon>Ascomycota</taxon>
        <taxon>Pezizomycotina</taxon>
        <taxon>Sordariomycetes</taxon>
        <taxon>Xylariomycetidae</taxon>
        <taxon>Xylariales</taxon>
        <taxon>Hypoxylaceae</taxon>
        <taxon>Daldinia</taxon>
    </lineage>
</organism>
<dbReference type="Pfam" id="PF17867">
    <property type="entry name" value="AAA_lid_7"/>
    <property type="match status" value="3"/>
</dbReference>
<dbReference type="PROSITE" id="PS50234">
    <property type="entry name" value="VWFA"/>
    <property type="match status" value="1"/>
</dbReference>
<keyword evidence="7 10" id="KW-0067">ATP-binding</keyword>
<feature type="compositionally biased region" description="Basic and acidic residues" evidence="11">
    <location>
        <begin position="4319"/>
        <end position="4335"/>
    </location>
</feature>
<feature type="compositionally biased region" description="Acidic residues" evidence="11">
    <location>
        <begin position="4570"/>
        <end position="4579"/>
    </location>
</feature>
<dbReference type="FunFam" id="3.40.50.300:FF:000712">
    <property type="entry name" value="Midasin"/>
    <property type="match status" value="1"/>
</dbReference>
<dbReference type="FunFam" id="3.40.50.300:FF:000582">
    <property type="entry name" value="Midasin"/>
    <property type="match status" value="1"/>
</dbReference>
<name>A0AAX6MLZ1_9PEZI</name>
<feature type="compositionally biased region" description="Basic and acidic residues" evidence="11">
    <location>
        <begin position="4489"/>
        <end position="4504"/>
    </location>
</feature>
<dbReference type="FunFam" id="3.40.50.300:FF:001368">
    <property type="entry name" value="Midasin"/>
    <property type="match status" value="1"/>
</dbReference>
<dbReference type="SMART" id="SM00382">
    <property type="entry name" value="AAA"/>
    <property type="match status" value="6"/>
</dbReference>
<proteinExistence type="inferred from homology"/>
<dbReference type="CDD" id="cd00009">
    <property type="entry name" value="AAA"/>
    <property type="match status" value="3"/>
</dbReference>
<feature type="compositionally biased region" description="Basic and acidic residues" evidence="11">
    <location>
        <begin position="4139"/>
        <end position="4149"/>
    </location>
</feature>
<feature type="compositionally biased region" description="Acidic residues" evidence="11">
    <location>
        <begin position="4356"/>
        <end position="4368"/>
    </location>
</feature>
<evidence type="ECO:0000256" key="4">
    <source>
        <dbReference type="ARBA" id="ARBA00017143"/>
    </source>
</evidence>
<evidence type="ECO:0000256" key="9">
    <source>
        <dbReference type="ARBA" id="ARBA00023242"/>
    </source>
</evidence>
<evidence type="ECO:0000256" key="3">
    <source>
        <dbReference type="ARBA" id="ARBA00007188"/>
    </source>
</evidence>
<feature type="compositionally biased region" description="Polar residues" evidence="11">
    <location>
        <begin position="4278"/>
        <end position="4292"/>
    </location>
</feature>
<accession>A0AAX6MLZ1</accession>
<dbReference type="InterPro" id="IPR003593">
    <property type="entry name" value="AAA+_ATPase"/>
</dbReference>
<dbReference type="GO" id="GO:0030687">
    <property type="term" value="C:preribosome, large subunit precursor"/>
    <property type="evidence" value="ECO:0007669"/>
    <property type="project" value="TreeGrafter"/>
</dbReference>
<feature type="compositionally biased region" description="Basic and acidic residues" evidence="11">
    <location>
        <begin position="4580"/>
        <end position="4603"/>
    </location>
</feature>
<dbReference type="Gene3D" id="3.40.50.300">
    <property type="entry name" value="P-loop containing nucleotide triphosphate hydrolases"/>
    <property type="match status" value="6"/>
</dbReference>
<keyword evidence="8 10" id="KW-0143">Chaperone</keyword>
<feature type="compositionally biased region" description="Acidic residues" evidence="11">
    <location>
        <begin position="4626"/>
        <end position="4635"/>
    </location>
</feature>
<keyword evidence="6 10" id="KW-0547">Nucleotide-binding</keyword>
<dbReference type="Pfam" id="PF07728">
    <property type="entry name" value="AAA_5"/>
    <property type="match status" value="9"/>
</dbReference>
<dbReference type="InterPro" id="IPR011704">
    <property type="entry name" value="ATPase_dyneun-rel_AAA"/>
</dbReference>
<gene>
    <name evidence="13" type="ORF">Daesc_005501</name>
</gene>
<dbReference type="PANTHER" id="PTHR48103">
    <property type="entry name" value="MIDASIN-RELATED"/>
    <property type="match status" value="1"/>
</dbReference>
<comment type="caution">
    <text evidence="13">The sequence shown here is derived from an EMBL/GenBank/DDBJ whole genome shotgun (WGS) entry which is preliminary data.</text>
</comment>
<feature type="compositionally biased region" description="Acidic residues" evidence="11">
    <location>
        <begin position="4376"/>
        <end position="4390"/>
    </location>
</feature>
<feature type="compositionally biased region" description="Basic and acidic residues" evidence="11">
    <location>
        <begin position="4519"/>
        <end position="4529"/>
    </location>
</feature>
<feature type="compositionally biased region" description="Acidic residues" evidence="11">
    <location>
        <begin position="4150"/>
        <end position="4178"/>
    </location>
</feature>
<evidence type="ECO:0000256" key="8">
    <source>
        <dbReference type="ARBA" id="ARBA00023186"/>
    </source>
</evidence>
<feature type="compositionally biased region" description="Polar residues" evidence="11">
    <location>
        <begin position="4637"/>
        <end position="4647"/>
    </location>
</feature>
<evidence type="ECO:0000256" key="10">
    <source>
        <dbReference type="PIRNR" id="PIRNR010340"/>
    </source>
</evidence>
<feature type="compositionally biased region" description="Polar residues" evidence="11">
    <location>
        <begin position="4530"/>
        <end position="4543"/>
    </location>
</feature>
<dbReference type="InterPro" id="IPR036465">
    <property type="entry name" value="vWFA_dom_sf"/>
</dbReference>
<evidence type="ECO:0000256" key="5">
    <source>
        <dbReference type="ARBA" id="ARBA00022553"/>
    </source>
</evidence>
<dbReference type="Proteomes" id="UP001369815">
    <property type="component" value="Unassembled WGS sequence"/>
</dbReference>
<evidence type="ECO:0000256" key="6">
    <source>
        <dbReference type="ARBA" id="ARBA00022741"/>
    </source>
</evidence>
<dbReference type="InterPro" id="IPR041190">
    <property type="entry name" value="Midasin_AAA_lid_5"/>
</dbReference>
<dbReference type="SUPFAM" id="SSF52540">
    <property type="entry name" value="P-loop containing nucleoside triphosphate hydrolases"/>
    <property type="match status" value="6"/>
</dbReference>
<feature type="compositionally biased region" description="Acidic residues" evidence="11">
    <location>
        <begin position="4185"/>
        <end position="4204"/>
    </location>
</feature>
<protein>
    <recommendedName>
        <fullName evidence="4 10">Midasin</fullName>
    </recommendedName>
</protein>
<reference evidence="13 14" key="1">
    <citation type="journal article" date="2024" name="Front Chem Biol">
        <title>Unveiling the potential of Daldinia eschscholtzii MFLUCC 19-0629 through bioactivity and bioinformatics studies for enhanced sustainable agriculture production.</title>
        <authorList>
            <person name="Brooks S."/>
            <person name="Weaver J.A."/>
            <person name="Klomchit A."/>
            <person name="Alharthi S.A."/>
            <person name="Onlamun T."/>
            <person name="Nurani R."/>
            <person name="Vong T.K."/>
            <person name="Alberti F."/>
            <person name="Greco C."/>
        </authorList>
    </citation>
    <scope>NUCLEOTIDE SEQUENCE [LARGE SCALE GENOMIC DNA]</scope>
    <source>
        <strain evidence="13">MFLUCC 19-0629</strain>
    </source>
</reference>
<dbReference type="InterPro" id="IPR027417">
    <property type="entry name" value="P-loop_NTPase"/>
</dbReference>
<dbReference type="SUPFAM" id="SSF53300">
    <property type="entry name" value="vWA-like"/>
    <property type="match status" value="1"/>
</dbReference>
<dbReference type="GO" id="GO:0000055">
    <property type="term" value="P:ribosomal large subunit export from nucleus"/>
    <property type="evidence" value="ECO:0007669"/>
    <property type="project" value="TreeGrafter"/>
</dbReference>
<dbReference type="InterPro" id="IPR048617">
    <property type="entry name" value="MDN1_AAA_lid_4"/>
</dbReference>
<feature type="compositionally biased region" description="Acidic residues" evidence="11">
    <location>
        <begin position="4249"/>
        <end position="4277"/>
    </location>
</feature>
<dbReference type="PIRSF" id="PIRSF010340">
    <property type="entry name" value="Midasin"/>
    <property type="match status" value="1"/>
</dbReference>
<evidence type="ECO:0000256" key="11">
    <source>
        <dbReference type="SAM" id="MobiDB-lite"/>
    </source>
</evidence>
<feature type="compositionally biased region" description="Acidic residues" evidence="11">
    <location>
        <begin position="4337"/>
        <end position="4347"/>
    </location>
</feature>
<dbReference type="InterPro" id="IPR002035">
    <property type="entry name" value="VWF_A"/>
</dbReference>
<dbReference type="InterPro" id="IPR012099">
    <property type="entry name" value="Midasin"/>
</dbReference>
<feature type="compositionally biased region" description="Acidic residues" evidence="11">
    <location>
        <begin position="4300"/>
        <end position="4318"/>
    </location>
</feature>
<feature type="domain" description="VWFA" evidence="12">
    <location>
        <begin position="4734"/>
        <end position="4938"/>
    </location>
</feature>
<dbReference type="PANTHER" id="PTHR48103:SF2">
    <property type="entry name" value="MIDASIN"/>
    <property type="match status" value="1"/>
</dbReference>
<evidence type="ECO:0000256" key="7">
    <source>
        <dbReference type="ARBA" id="ARBA00022840"/>
    </source>
</evidence>
<comment type="similarity">
    <text evidence="3 10">Belongs to the midasin family.</text>
</comment>
<dbReference type="GO" id="GO:0005654">
    <property type="term" value="C:nucleoplasm"/>
    <property type="evidence" value="ECO:0007669"/>
    <property type="project" value="UniProtKB-SubCell"/>
</dbReference>
<feature type="region of interest" description="Disordered" evidence="11">
    <location>
        <begin position="4094"/>
        <end position="4649"/>
    </location>
</feature>
<evidence type="ECO:0000313" key="14">
    <source>
        <dbReference type="Proteomes" id="UP001369815"/>
    </source>
</evidence>
<dbReference type="FunFam" id="3.40.50.300:FF:001053">
    <property type="entry name" value="Midasin"/>
    <property type="match status" value="1"/>
</dbReference>
<dbReference type="EMBL" id="JBANMG010000005">
    <property type="protein sequence ID" value="KAK6953201.1"/>
    <property type="molecule type" value="Genomic_DNA"/>
</dbReference>